<evidence type="ECO:0000313" key="2">
    <source>
        <dbReference type="Proteomes" id="UP001524473"/>
    </source>
</evidence>
<name>A0ABT1RYF3_9FIRM</name>
<dbReference type="GeneID" id="90534056"/>
<keyword evidence="2" id="KW-1185">Reference proteome</keyword>
<accession>A0ABT1RYF3</accession>
<dbReference type="RefSeq" id="WP_187127662.1">
    <property type="nucleotide sequence ID" value="NZ_CABKVV010000009.1"/>
</dbReference>
<dbReference type="EMBL" id="JANFZH010000013">
    <property type="protein sequence ID" value="MCQ4839697.1"/>
    <property type="molecule type" value="Genomic_DNA"/>
</dbReference>
<comment type="caution">
    <text evidence="1">The sequence shown here is derived from an EMBL/GenBank/DDBJ whole genome shotgun (WGS) entry which is preliminary data.</text>
</comment>
<organism evidence="1 2">
    <name type="scientific">Neglectibacter timonensis</name>
    <dbReference type="NCBI Taxonomy" id="1776382"/>
    <lineage>
        <taxon>Bacteria</taxon>
        <taxon>Bacillati</taxon>
        <taxon>Bacillota</taxon>
        <taxon>Clostridia</taxon>
        <taxon>Eubacteriales</taxon>
        <taxon>Oscillospiraceae</taxon>
        <taxon>Neglectibacter</taxon>
    </lineage>
</organism>
<dbReference type="Proteomes" id="UP001524473">
    <property type="component" value="Unassembled WGS sequence"/>
</dbReference>
<gene>
    <name evidence="1" type="ORF">NE695_07200</name>
</gene>
<proteinExistence type="predicted"/>
<evidence type="ECO:0000313" key="1">
    <source>
        <dbReference type="EMBL" id="MCQ4839697.1"/>
    </source>
</evidence>
<reference evidence="1 2" key="1">
    <citation type="submission" date="2022-06" db="EMBL/GenBank/DDBJ databases">
        <title>Isolation of gut microbiota from human fecal samples.</title>
        <authorList>
            <person name="Pamer E.G."/>
            <person name="Barat B."/>
            <person name="Waligurski E."/>
            <person name="Medina S."/>
            <person name="Paddock L."/>
            <person name="Mostad J."/>
        </authorList>
    </citation>
    <scope>NUCLEOTIDE SEQUENCE [LARGE SCALE GENOMIC DNA]</scope>
    <source>
        <strain evidence="1 2">DFI.9.73</strain>
    </source>
</reference>
<sequence>MEIVSSVLKQETVSVAEMGRICSWIGVSIDSLKYPPSADKGYRTMKKLLKRSAAKCSDFYEFAMSRYPYIDSSLPKNEYERNIAWIDFENKYKGRTPNRLKKWTVKLCAHFLPRHIAVGLVSGLVKQELPMDLKRTKRNIKSCRSKKEK</sequence>
<evidence type="ECO:0008006" key="3">
    <source>
        <dbReference type="Google" id="ProtNLM"/>
    </source>
</evidence>
<protein>
    <recommendedName>
        <fullName evidence="3">Transposase</fullName>
    </recommendedName>
</protein>